<dbReference type="GO" id="GO:0005739">
    <property type="term" value="C:mitochondrion"/>
    <property type="evidence" value="ECO:0007669"/>
    <property type="project" value="TreeGrafter"/>
</dbReference>
<evidence type="ECO:0000256" key="4">
    <source>
        <dbReference type="ARBA" id="ARBA00022801"/>
    </source>
</evidence>
<dbReference type="CDD" id="cd01087">
    <property type="entry name" value="Prolidase"/>
    <property type="match status" value="1"/>
</dbReference>
<dbReference type="GO" id="GO:0070006">
    <property type="term" value="F:metalloaminopeptidase activity"/>
    <property type="evidence" value="ECO:0007669"/>
    <property type="project" value="InterPro"/>
</dbReference>
<evidence type="ECO:0000259" key="8">
    <source>
        <dbReference type="SMART" id="SM01011"/>
    </source>
</evidence>
<dbReference type="SUPFAM" id="SSF55920">
    <property type="entry name" value="Creatinase/aminopeptidase"/>
    <property type="match status" value="1"/>
</dbReference>
<dbReference type="GO" id="GO:0030145">
    <property type="term" value="F:manganese ion binding"/>
    <property type="evidence" value="ECO:0007669"/>
    <property type="project" value="InterPro"/>
</dbReference>
<evidence type="ECO:0000256" key="1">
    <source>
        <dbReference type="ARBA" id="ARBA00001936"/>
    </source>
</evidence>
<accession>A0A8H3TNL9</accession>
<evidence type="ECO:0000313" key="9">
    <source>
        <dbReference type="EMBL" id="GHJ84367.1"/>
    </source>
</evidence>
<feature type="compositionally biased region" description="Low complexity" evidence="7">
    <location>
        <begin position="258"/>
        <end position="274"/>
    </location>
</feature>
<dbReference type="SMART" id="SM01011">
    <property type="entry name" value="AMP_N"/>
    <property type="match status" value="1"/>
</dbReference>
<dbReference type="EMBL" id="BLZA01000007">
    <property type="protein sequence ID" value="GHJ84367.1"/>
    <property type="molecule type" value="Genomic_DNA"/>
</dbReference>
<keyword evidence="4" id="KW-0378">Hydrolase</keyword>
<comment type="cofactor">
    <cofactor evidence="1">
        <name>Mn(2+)</name>
        <dbReference type="ChEBI" id="CHEBI:29035"/>
    </cofactor>
</comment>
<evidence type="ECO:0000256" key="5">
    <source>
        <dbReference type="ARBA" id="ARBA00023211"/>
    </source>
</evidence>
<dbReference type="InterPro" id="IPR001131">
    <property type="entry name" value="Peptidase_M24B_aminopep-P_CS"/>
</dbReference>
<dbReference type="InterPro" id="IPR000994">
    <property type="entry name" value="Pept_M24"/>
</dbReference>
<dbReference type="PANTHER" id="PTHR43226">
    <property type="entry name" value="XAA-PRO AMINOPEPTIDASE 3"/>
    <property type="match status" value="1"/>
</dbReference>
<dbReference type="OrthoDB" id="4215474at2759"/>
<feature type="domain" description="Aminopeptidase P N-terminal" evidence="8">
    <location>
        <begin position="80"/>
        <end position="259"/>
    </location>
</feature>
<evidence type="ECO:0000313" key="10">
    <source>
        <dbReference type="Proteomes" id="UP000620104"/>
    </source>
</evidence>
<evidence type="ECO:0000256" key="6">
    <source>
        <dbReference type="RuleBase" id="RU000590"/>
    </source>
</evidence>
<dbReference type="Gene3D" id="3.40.350.10">
    <property type="entry name" value="Creatinase/prolidase N-terminal domain"/>
    <property type="match status" value="1"/>
</dbReference>
<dbReference type="Pfam" id="PF05195">
    <property type="entry name" value="AMP_N"/>
    <property type="match status" value="1"/>
</dbReference>
<reference evidence="9" key="1">
    <citation type="submission" date="2020-07" db="EMBL/GenBank/DDBJ databases">
        <title>Draft Genome Sequence of a Deep-Sea Yeast, Naganishia (Cryptococcus) liquefaciens strain N6.</title>
        <authorList>
            <person name="Han Y.W."/>
            <person name="Kajitani R."/>
            <person name="Morimoto H."/>
            <person name="Parhat M."/>
            <person name="Tsubouchi H."/>
            <person name="Bakenova O."/>
            <person name="Ogata M."/>
            <person name="Argunhan B."/>
            <person name="Aoki R."/>
            <person name="Kajiwara S."/>
            <person name="Itoh T."/>
            <person name="Iwasaki H."/>
        </authorList>
    </citation>
    <scope>NUCLEOTIDE SEQUENCE</scope>
    <source>
        <strain evidence="9">N6</strain>
    </source>
</reference>
<dbReference type="PROSITE" id="PS00491">
    <property type="entry name" value="PROLINE_PEPTIDASE"/>
    <property type="match status" value="1"/>
</dbReference>
<comment type="caution">
    <text evidence="9">The sequence shown here is derived from an EMBL/GenBank/DDBJ whole genome shotgun (WGS) entry which is preliminary data.</text>
</comment>
<keyword evidence="3 6" id="KW-0479">Metal-binding</keyword>
<dbReference type="PANTHER" id="PTHR43226:SF4">
    <property type="entry name" value="XAA-PRO AMINOPEPTIDASE 3"/>
    <property type="match status" value="1"/>
</dbReference>
<dbReference type="InterPro" id="IPR029149">
    <property type="entry name" value="Creatin/AminoP/Spt16_N"/>
</dbReference>
<dbReference type="InterPro" id="IPR036005">
    <property type="entry name" value="Creatinase/aminopeptidase-like"/>
</dbReference>
<evidence type="ECO:0000256" key="2">
    <source>
        <dbReference type="ARBA" id="ARBA00008766"/>
    </source>
</evidence>
<dbReference type="Proteomes" id="UP000620104">
    <property type="component" value="Unassembled WGS sequence"/>
</dbReference>
<evidence type="ECO:0000256" key="3">
    <source>
        <dbReference type="ARBA" id="ARBA00022723"/>
    </source>
</evidence>
<dbReference type="GO" id="GO:0006508">
    <property type="term" value="P:proteolysis"/>
    <property type="evidence" value="ECO:0007669"/>
    <property type="project" value="TreeGrafter"/>
</dbReference>
<dbReference type="InterPro" id="IPR007865">
    <property type="entry name" value="Aminopep_P_N"/>
</dbReference>
<proteinExistence type="inferred from homology"/>
<dbReference type="Gene3D" id="3.90.230.10">
    <property type="entry name" value="Creatinase/methionine aminopeptidase superfamily"/>
    <property type="match status" value="1"/>
</dbReference>
<dbReference type="InterPro" id="IPR052433">
    <property type="entry name" value="X-Pro_dipept-like"/>
</dbReference>
<dbReference type="Pfam" id="PF00557">
    <property type="entry name" value="Peptidase_M24"/>
    <property type="match status" value="1"/>
</dbReference>
<protein>
    <recommendedName>
        <fullName evidence="8">Aminopeptidase P N-terminal domain-containing protein</fullName>
    </recommendedName>
</protein>
<keyword evidence="5" id="KW-0464">Manganese</keyword>
<organism evidence="9 10">
    <name type="scientific">Naganishia liquefaciens</name>
    <dbReference type="NCBI Taxonomy" id="104408"/>
    <lineage>
        <taxon>Eukaryota</taxon>
        <taxon>Fungi</taxon>
        <taxon>Dikarya</taxon>
        <taxon>Basidiomycota</taxon>
        <taxon>Agaricomycotina</taxon>
        <taxon>Tremellomycetes</taxon>
        <taxon>Filobasidiales</taxon>
        <taxon>Filobasidiaceae</taxon>
        <taxon>Naganishia</taxon>
    </lineage>
</organism>
<gene>
    <name evidence="9" type="ORF">NliqN6_0769</name>
</gene>
<dbReference type="SUPFAM" id="SSF53092">
    <property type="entry name" value="Creatinase/prolidase N-terminal domain"/>
    <property type="match status" value="1"/>
</dbReference>
<sequence>MHLALARQVVWRAGSSATQILGRAAAVSPPGRRSTAASRNLATATVSPAAKPACKPPRFGQPHASTHPHLLADGELTRGITASEYEERRRRLMRRLPEGSRVICMGGTVRLMTQRKSLFRIWASVWQTSVPRSKRLAKKSSINFDSVSYGSAVSGNQRLISFVPATNFHYLTGFDEPDATLVLESRPSSPRGYRYTLYVPPKDAHDELWEGARTGTEGAIEIFGADAAYHNSALASHLGSFVSGDTDLYVELPPNPSPSISSMPYPTTSSFSNSSEKRRRSSLSKLFNSASDGSEGGSIWSRPPQPPHATLHWALKSGRASRLEPEVERLRLIKSPAEISLMKIAGQISGQAHTEVMRFASADGSRWKSKRTGMERPKREDDLSAVFEYNCAMEGAERPAYVPVVASGANALVIHYTNNNCELQQDELVLIDAGCEYAYYTSDITRTFPVSGKFSEPQKDLYQAVLNVQKECVAKCTVKETTSMAELHRLSCTLMAQELRQIGFKLTSGEVERKLYPHYISHHLGSDLHDCPIVGRSNLSETLVAGNVITIEPGCYVPADPSYPKHFHGLGIRIEDDIAFTKDGPLNLSSYAPKEIADIEGVCQGLLEDR</sequence>
<feature type="region of interest" description="Disordered" evidence="7">
    <location>
        <begin position="253"/>
        <end position="305"/>
    </location>
</feature>
<name>A0A8H3TNL9_9TREE</name>
<comment type="similarity">
    <text evidence="2 6">Belongs to the peptidase M24B family.</text>
</comment>
<keyword evidence="10" id="KW-1185">Reference proteome</keyword>
<evidence type="ECO:0000256" key="7">
    <source>
        <dbReference type="SAM" id="MobiDB-lite"/>
    </source>
</evidence>
<dbReference type="AlphaFoldDB" id="A0A8H3TNL9"/>